<evidence type="ECO:0000256" key="2">
    <source>
        <dbReference type="ARBA" id="ARBA00022842"/>
    </source>
</evidence>
<evidence type="ECO:0000313" key="5">
    <source>
        <dbReference type="Proteomes" id="UP000061569"/>
    </source>
</evidence>
<dbReference type="EMBL" id="CP013140">
    <property type="protein sequence ID" value="ALN58252.1"/>
    <property type="molecule type" value="Genomic_DNA"/>
</dbReference>
<keyword evidence="1" id="KW-0808">Transferase</keyword>
<evidence type="ECO:0000313" key="4">
    <source>
        <dbReference type="EMBL" id="ALN58252.1"/>
    </source>
</evidence>
<dbReference type="PANTHER" id="PTHR19136">
    <property type="entry name" value="MOLYBDENUM COFACTOR GUANYLYLTRANSFERASE"/>
    <property type="match status" value="1"/>
</dbReference>
<evidence type="ECO:0000259" key="3">
    <source>
        <dbReference type="Pfam" id="PF12804"/>
    </source>
</evidence>
<dbReference type="SUPFAM" id="SSF53448">
    <property type="entry name" value="Nucleotide-diphospho-sugar transferases"/>
    <property type="match status" value="1"/>
</dbReference>
<sequence length="198" mass="20314">MPIAPADLTLGLLAGGRATRLGGRDKAWLRRDGEFQVLRLAQAFAPCAGQTLVSANRDVQRYAEYGLRAVVDRSPDLGPLGGLDALAAAAATPWLLTLPVDALAAGPWLLDALAAAQAEAGQGAYAVDDDGVQPLFALWPVAPLRAALAPALAQRQLAVRGLQAALGMAMARLPGLRLGNLNTPADLAAAGIDADPMA</sequence>
<dbReference type="GO" id="GO:0016779">
    <property type="term" value="F:nucleotidyltransferase activity"/>
    <property type="evidence" value="ECO:0007669"/>
    <property type="project" value="TreeGrafter"/>
</dbReference>
<evidence type="ECO:0000256" key="1">
    <source>
        <dbReference type="ARBA" id="ARBA00022679"/>
    </source>
</evidence>
<organism evidence="4 5">
    <name type="scientific">Lysobacter enzymogenes</name>
    <dbReference type="NCBI Taxonomy" id="69"/>
    <lineage>
        <taxon>Bacteria</taxon>
        <taxon>Pseudomonadati</taxon>
        <taxon>Pseudomonadota</taxon>
        <taxon>Gammaproteobacteria</taxon>
        <taxon>Lysobacterales</taxon>
        <taxon>Lysobacteraceae</taxon>
        <taxon>Lysobacter</taxon>
    </lineage>
</organism>
<dbReference type="OrthoDB" id="9788394at2"/>
<dbReference type="InterPro" id="IPR029044">
    <property type="entry name" value="Nucleotide-diphossugar_trans"/>
</dbReference>
<dbReference type="AlphaFoldDB" id="A0A0S2DI96"/>
<dbReference type="GO" id="GO:1902758">
    <property type="term" value="P:bis(molybdopterin guanine dinucleotide)molybdenum biosynthetic process"/>
    <property type="evidence" value="ECO:0007669"/>
    <property type="project" value="TreeGrafter"/>
</dbReference>
<name>A0A0S2DI96_LYSEN</name>
<gene>
    <name evidence="4" type="ORF">GLE_2904</name>
</gene>
<protein>
    <recommendedName>
        <fullName evidence="3">MobA-like NTP transferase domain-containing protein</fullName>
    </recommendedName>
</protein>
<proteinExistence type="predicted"/>
<feature type="domain" description="MobA-like NTP transferase" evidence="3">
    <location>
        <begin position="12"/>
        <end position="155"/>
    </location>
</feature>
<dbReference type="PATRIC" id="fig|69.6.peg.2866"/>
<dbReference type="Proteomes" id="UP000061569">
    <property type="component" value="Chromosome"/>
</dbReference>
<dbReference type="Gene3D" id="3.90.550.10">
    <property type="entry name" value="Spore Coat Polysaccharide Biosynthesis Protein SpsA, Chain A"/>
    <property type="match status" value="1"/>
</dbReference>
<keyword evidence="2" id="KW-0460">Magnesium</keyword>
<dbReference type="InterPro" id="IPR025877">
    <property type="entry name" value="MobA-like_NTP_Trfase"/>
</dbReference>
<dbReference type="Pfam" id="PF12804">
    <property type="entry name" value="NTP_transf_3"/>
    <property type="match status" value="1"/>
</dbReference>
<dbReference type="STRING" id="69.GLE_2904"/>
<accession>A0A0S2DI96</accession>
<dbReference type="PANTHER" id="PTHR19136:SF81">
    <property type="entry name" value="MOLYBDENUM COFACTOR GUANYLYLTRANSFERASE"/>
    <property type="match status" value="1"/>
</dbReference>
<reference evidence="4 5" key="1">
    <citation type="submission" date="2015-11" db="EMBL/GenBank/DDBJ databases">
        <title>Genome sequences of Lysobacter enzymogenes strain C3 and Lysobacter antibioticus ATCC 29479.</title>
        <authorList>
            <person name="Kobayashi D.Y."/>
        </authorList>
    </citation>
    <scope>NUCLEOTIDE SEQUENCE [LARGE SCALE GENOMIC DNA]</scope>
    <source>
        <strain evidence="4 5">C3</strain>
    </source>
</reference>
<dbReference type="KEGG" id="lez:GLE_2904"/>